<dbReference type="GO" id="GO:0008360">
    <property type="term" value="P:regulation of cell shape"/>
    <property type="evidence" value="ECO:0007669"/>
    <property type="project" value="UniProtKB-KW"/>
</dbReference>
<dbReference type="KEGG" id="nay:HYG81_01705"/>
<dbReference type="GO" id="GO:0044038">
    <property type="term" value="P:cell wall macromolecule biosynthetic process"/>
    <property type="evidence" value="ECO:0007669"/>
    <property type="project" value="InterPro"/>
</dbReference>
<dbReference type="GO" id="GO:0071555">
    <property type="term" value="P:cell wall organization"/>
    <property type="evidence" value="ECO:0007669"/>
    <property type="project" value="UniProtKB-KW"/>
</dbReference>
<evidence type="ECO:0000256" key="5">
    <source>
        <dbReference type="ARBA" id="ARBA00023315"/>
    </source>
</evidence>
<evidence type="ECO:0000256" key="4">
    <source>
        <dbReference type="ARBA" id="ARBA00022984"/>
    </source>
</evidence>
<comment type="similarity">
    <text evidence="1">Belongs to the FemABX family.</text>
</comment>
<protein>
    <submittedName>
        <fullName evidence="8">GNAT family N-acetyltransferase</fullName>
    </submittedName>
</protein>
<proteinExistence type="inferred from homology"/>
<evidence type="ECO:0000256" key="1">
    <source>
        <dbReference type="ARBA" id="ARBA00009943"/>
    </source>
</evidence>
<dbReference type="InterPro" id="IPR003447">
    <property type="entry name" value="FEMABX"/>
</dbReference>
<dbReference type="Pfam" id="PF13480">
    <property type="entry name" value="Acetyltransf_6"/>
    <property type="match status" value="1"/>
</dbReference>
<evidence type="ECO:0000256" key="6">
    <source>
        <dbReference type="ARBA" id="ARBA00023316"/>
    </source>
</evidence>
<reference evidence="8 9" key="1">
    <citation type="submission" date="2020-07" db="EMBL/GenBank/DDBJ databases">
        <title>Natrinema (YPL30) sp. nov. and Haloterrigena xxxxxx (YPL8) sp. nov., isolated from a salt mine.</title>
        <authorList>
            <person name="Cui H."/>
        </authorList>
    </citation>
    <scope>NUCLEOTIDE SEQUENCE [LARGE SCALE GENOMIC DNA]</scope>
    <source>
        <strain evidence="8 9">YPL13</strain>
    </source>
</reference>
<evidence type="ECO:0000313" key="9">
    <source>
        <dbReference type="Proteomes" id="UP000510869"/>
    </source>
</evidence>
<keyword evidence="4" id="KW-0573">Peptidoglycan synthesis</keyword>
<evidence type="ECO:0000256" key="3">
    <source>
        <dbReference type="ARBA" id="ARBA00022960"/>
    </source>
</evidence>
<feature type="domain" description="BioF2-like acetyltransferase" evidence="7">
    <location>
        <begin position="175"/>
        <end position="298"/>
    </location>
</feature>
<dbReference type="Gene3D" id="3.40.630.30">
    <property type="match status" value="1"/>
</dbReference>
<dbReference type="OrthoDB" id="140543at2157"/>
<dbReference type="PANTHER" id="PTHR36174:SF1">
    <property type="entry name" value="LIPID II:GLYCINE GLYCYLTRANSFERASE"/>
    <property type="match status" value="1"/>
</dbReference>
<dbReference type="InterPro" id="IPR038740">
    <property type="entry name" value="BioF2-like_GNAT_dom"/>
</dbReference>
<sequence>MSITVSTADPSEQDTWDQYVERSPQGTVFHRYGALESMRNHSGGTLYPLIGYKGQEPVGIFPIFELNSGPVTLVFSPPYELGIPTLGPALLNMGKLKQRKREKRHARFVESCLEWIDDEIDPHYTYVETDWNYDDTRPFVWNDFDVSPAYTYVLPLGDRPSEEELIGRFSSSPRRRIRDHLDEEYTVEIGGRDAIEWIVDRVTERYEEQDRTPHFTVDFALELSERLPDGAVRPYLLSINGEPVTGCLILEHDGTAHRWQGGAIPDTDFPANEVLEWHMMLDAIDRGIDTYELVGANTPRLNTWKAKFSPEIRTYYSAKRSSTSMDIAESLYLNLRDKSSLLTSLAPSTESASKGK</sequence>
<name>A0A7D6GKQ1_9EURY</name>
<dbReference type="InterPro" id="IPR016181">
    <property type="entry name" value="Acyl_CoA_acyltransferase"/>
</dbReference>
<organism evidence="8 9">
    <name type="scientific">Natrinema zhouii</name>
    <dbReference type="NCBI Taxonomy" id="1710539"/>
    <lineage>
        <taxon>Archaea</taxon>
        <taxon>Methanobacteriati</taxon>
        <taxon>Methanobacteriota</taxon>
        <taxon>Stenosarchaea group</taxon>
        <taxon>Halobacteria</taxon>
        <taxon>Halobacteriales</taxon>
        <taxon>Natrialbaceae</taxon>
        <taxon>Natrinema</taxon>
    </lineage>
</organism>
<dbReference type="AlphaFoldDB" id="A0A7D6GKQ1"/>
<keyword evidence="2" id="KW-0808">Transferase</keyword>
<dbReference type="EMBL" id="CP059154">
    <property type="protein sequence ID" value="QLK26360.1"/>
    <property type="molecule type" value="Genomic_DNA"/>
</dbReference>
<dbReference type="PROSITE" id="PS51191">
    <property type="entry name" value="FEMABX"/>
    <property type="match status" value="1"/>
</dbReference>
<dbReference type="SUPFAM" id="SSF55729">
    <property type="entry name" value="Acyl-CoA N-acyltransferases (Nat)"/>
    <property type="match status" value="1"/>
</dbReference>
<dbReference type="GO" id="GO:0016755">
    <property type="term" value="F:aminoacyltransferase activity"/>
    <property type="evidence" value="ECO:0007669"/>
    <property type="project" value="InterPro"/>
</dbReference>
<keyword evidence="6" id="KW-0961">Cell wall biogenesis/degradation</keyword>
<accession>A0A7D6GKQ1</accession>
<dbReference type="Proteomes" id="UP000510869">
    <property type="component" value="Chromosome"/>
</dbReference>
<keyword evidence="9" id="KW-1185">Reference proteome</keyword>
<gene>
    <name evidence="8" type="ORF">HYG81_01705</name>
</gene>
<keyword evidence="5" id="KW-0012">Acyltransferase</keyword>
<dbReference type="PANTHER" id="PTHR36174">
    <property type="entry name" value="LIPID II:GLYCINE GLYCYLTRANSFERASE"/>
    <property type="match status" value="1"/>
</dbReference>
<evidence type="ECO:0000259" key="7">
    <source>
        <dbReference type="Pfam" id="PF13480"/>
    </source>
</evidence>
<dbReference type="InterPro" id="IPR050644">
    <property type="entry name" value="PG_Glycine_Bridge_Synth"/>
</dbReference>
<evidence type="ECO:0000313" key="8">
    <source>
        <dbReference type="EMBL" id="QLK26360.1"/>
    </source>
</evidence>
<evidence type="ECO:0000256" key="2">
    <source>
        <dbReference type="ARBA" id="ARBA00022679"/>
    </source>
</evidence>
<keyword evidence="3" id="KW-0133">Cell shape</keyword>